<dbReference type="EMBL" id="JBHSCW010000008">
    <property type="protein sequence ID" value="MFC4352695.1"/>
    <property type="molecule type" value="Genomic_DNA"/>
</dbReference>
<sequence>MADTLSIGDLASDSGVKVQTIRYYESIGLMPPAGRTAGNQRRYSQAHRERLRFLRHARELGFTLDQIRSLLSLSERPDMPCEEADSIAREHLETVEQRLERLKSLQTELQRMLRQCAGGKVEDCRVIEVLSDHTLCATEHGHAHNSEPTPSE</sequence>
<dbReference type="Pfam" id="PF13411">
    <property type="entry name" value="MerR_1"/>
    <property type="match status" value="1"/>
</dbReference>
<dbReference type="InterPro" id="IPR047057">
    <property type="entry name" value="MerR_fam"/>
</dbReference>
<evidence type="ECO:0000313" key="5">
    <source>
        <dbReference type="Proteomes" id="UP001595799"/>
    </source>
</evidence>
<dbReference type="Gene3D" id="1.10.1660.10">
    <property type="match status" value="1"/>
</dbReference>
<feature type="domain" description="HTH merR-type" evidence="3">
    <location>
        <begin position="4"/>
        <end position="73"/>
    </location>
</feature>
<dbReference type="RefSeq" id="WP_382423055.1">
    <property type="nucleotide sequence ID" value="NZ_JBHSCW010000008.1"/>
</dbReference>
<name>A0ABV8UP36_9PROT</name>
<dbReference type="PROSITE" id="PS50937">
    <property type="entry name" value="HTH_MERR_2"/>
    <property type="match status" value="1"/>
</dbReference>
<keyword evidence="5" id="KW-1185">Reference proteome</keyword>
<dbReference type="PRINTS" id="PR00040">
    <property type="entry name" value="HTHMERR"/>
</dbReference>
<evidence type="ECO:0000259" key="3">
    <source>
        <dbReference type="PROSITE" id="PS50937"/>
    </source>
</evidence>
<dbReference type="InterPro" id="IPR000551">
    <property type="entry name" value="MerR-type_HTH_dom"/>
</dbReference>
<organism evidence="4 5">
    <name type="scientific">Fodinicurvata halophila</name>
    <dbReference type="NCBI Taxonomy" id="1419723"/>
    <lineage>
        <taxon>Bacteria</taxon>
        <taxon>Pseudomonadati</taxon>
        <taxon>Pseudomonadota</taxon>
        <taxon>Alphaproteobacteria</taxon>
        <taxon>Rhodospirillales</taxon>
        <taxon>Rhodovibrionaceae</taxon>
        <taxon>Fodinicurvata</taxon>
    </lineage>
</organism>
<protein>
    <submittedName>
        <fullName evidence="4">Helix-turn-helix domain-containing protein</fullName>
    </submittedName>
</protein>
<dbReference type="Proteomes" id="UP001595799">
    <property type="component" value="Unassembled WGS sequence"/>
</dbReference>
<dbReference type="PANTHER" id="PTHR30204:SF92">
    <property type="entry name" value="HTH-TYPE TRANSCRIPTIONAL REGULATOR ZNTR"/>
    <property type="match status" value="1"/>
</dbReference>
<dbReference type="PANTHER" id="PTHR30204">
    <property type="entry name" value="REDOX-CYCLING DRUG-SENSING TRANSCRIPTIONAL ACTIVATOR SOXR"/>
    <property type="match status" value="1"/>
</dbReference>
<dbReference type="PROSITE" id="PS00552">
    <property type="entry name" value="HTH_MERR_1"/>
    <property type="match status" value="1"/>
</dbReference>
<evidence type="ECO:0000256" key="1">
    <source>
        <dbReference type="ARBA" id="ARBA00023125"/>
    </source>
</evidence>
<gene>
    <name evidence="4" type="ORF">ACFOW6_14180</name>
</gene>
<evidence type="ECO:0000256" key="2">
    <source>
        <dbReference type="SAM" id="Coils"/>
    </source>
</evidence>
<dbReference type="SMART" id="SM00422">
    <property type="entry name" value="HTH_MERR"/>
    <property type="match status" value="1"/>
</dbReference>
<dbReference type="CDD" id="cd04785">
    <property type="entry name" value="HTH_CadR-PbrR-like"/>
    <property type="match status" value="1"/>
</dbReference>
<dbReference type="SUPFAM" id="SSF46955">
    <property type="entry name" value="Putative DNA-binding domain"/>
    <property type="match status" value="1"/>
</dbReference>
<proteinExistence type="predicted"/>
<reference evidence="5" key="1">
    <citation type="journal article" date="2019" name="Int. J. Syst. Evol. Microbiol.">
        <title>The Global Catalogue of Microorganisms (GCM) 10K type strain sequencing project: providing services to taxonomists for standard genome sequencing and annotation.</title>
        <authorList>
            <consortium name="The Broad Institute Genomics Platform"/>
            <consortium name="The Broad Institute Genome Sequencing Center for Infectious Disease"/>
            <person name="Wu L."/>
            <person name="Ma J."/>
        </authorList>
    </citation>
    <scope>NUCLEOTIDE SEQUENCE [LARGE SCALE GENOMIC DNA]</scope>
    <source>
        <strain evidence="5">CECT 8472</strain>
    </source>
</reference>
<evidence type="ECO:0000313" key="4">
    <source>
        <dbReference type="EMBL" id="MFC4352695.1"/>
    </source>
</evidence>
<keyword evidence="2" id="KW-0175">Coiled coil</keyword>
<keyword evidence="1" id="KW-0238">DNA-binding</keyword>
<accession>A0ABV8UP36</accession>
<dbReference type="InterPro" id="IPR009061">
    <property type="entry name" value="DNA-bd_dom_put_sf"/>
</dbReference>
<feature type="coiled-coil region" evidence="2">
    <location>
        <begin position="88"/>
        <end position="115"/>
    </location>
</feature>
<comment type="caution">
    <text evidence="4">The sequence shown here is derived from an EMBL/GenBank/DDBJ whole genome shotgun (WGS) entry which is preliminary data.</text>
</comment>